<reference evidence="1 2" key="1">
    <citation type="submission" date="2016-10" db="EMBL/GenBank/DDBJ databases">
        <authorList>
            <person name="de Groot N.N."/>
        </authorList>
    </citation>
    <scope>NUCLEOTIDE SEQUENCE [LARGE SCALE GENOMIC DNA]</scope>
    <source>
        <strain evidence="1 2">DSM 26000</strain>
    </source>
</reference>
<evidence type="ECO:0000313" key="2">
    <source>
        <dbReference type="Proteomes" id="UP000198931"/>
    </source>
</evidence>
<dbReference type="AlphaFoldDB" id="A0A1I3D4Z1"/>
<dbReference type="EMBL" id="FOQT01000001">
    <property type="protein sequence ID" value="SFH81800.1"/>
    <property type="molecule type" value="Genomic_DNA"/>
</dbReference>
<organism evidence="1 2">
    <name type="scientific">Halpernia frigidisoli</name>
    <dbReference type="NCBI Taxonomy" id="1125876"/>
    <lineage>
        <taxon>Bacteria</taxon>
        <taxon>Pseudomonadati</taxon>
        <taxon>Bacteroidota</taxon>
        <taxon>Flavobacteriia</taxon>
        <taxon>Flavobacteriales</taxon>
        <taxon>Weeksellaceae</taxon>
        <taxon>Chryseobacterium group</taxon>
        <taxon>Halpernia</taxon>
    </lineage>
</organism>
<dbReference type="Proteomes" id="UP000198931">
    <property type="component" value="Unassembled WGS sequence"/>
</dbReference>
<evidence type="ECO:0008006" key="3">
    <source>
        <dbReference type="Google" id="ProtNLM"/>
    </source>
</evidence>
<protein>
    <recommendedName>
        <fullName evidence="3">DUF262 domain-containing protein</fullName>
    </recommendedName>
</protein>
<proteinExistence type="predicted"/>
<accession>A0A1I3D4Z1</accession>
<sequence length="49" mass="5974">MPFNPKTEYTIVPTEISIKDFFEYKEDYVTRPSYQRKAVWNKKKKLSLD</sequence>
<gene>
    <name evidence="1" type="ORF">SAMN05443292_0263</name>
</gene>
<dbReference type="STRING" id="1125876.SAMN05443292_0263"/>
<keyword evidence="2" id="KW-1185">Reference proteome</keyword>
<name>A0A1I3D4Z1_9FLAO</name>
<evidence type="ECO:0000313" key="1">
    <source>
        <dbReference type="EMBL" id="SFH81800.1"/>
    </source>
</evidence>